<dbReference type="SUPFAM" id="SSF161111">
    <property type="entry name" value="Cation efflux protein transmembrane domain-like"/>
    <property type="match status" value="1"/>
</dbReference>
<dbReference type="InterPro" id="IPR036837">
    <property type="entry name" value="Cation_efflux_CTD_sf"/>
</dbReference>
<dbReference type="NCBIfam" id="NF007064">
    <property type="entry name" value="PRK09509.1"/>
    <property type="match status" value="1"/>
</dbReference>
<dbReference type="OrthoDB" id="9806522at2"/>
<sequence>MDKTYSKLVNSAAWAAMVIATILLLVKLVAWWQTNSVSLLASLVDSLLDMAASLTNLLVVRYATQPADDEHQFGHGKAESLAALAQAMFISGSACFLLLNGVDRFFRPQELVSPELGVWVSGFAILLTSGLVLFQKHVVRKTGSQAIAADSLHYQTDLFMNIAIMIALVLSWYGLKQADAVFAVGIGLYILYSAYQMAQEAVQSLLDRQLPEEEVQAIHLACVSVEGVLGAHDLRTRMSGPIRFIQVHIELDDNLPLVEAHRISDEVEAKLEALFPHSDVLIHQDPISVVPDAKYQPLN</sequence>
<dbReference type="PANTHER" id="PTHR43840:SF41">
    <property type="entry name" value="CATION-EFFLUX PUMP FIEF"/>
    <property type="match status" value="1"/>
</dbReference>
<keyword evidence="7" id="KW-0864">Zinc transport</keyword>
<evidence type="ECO:0000313" key="20">
    <source>
        <dbReference type="Proteomes" id="UP000319828"/>
    </source>
</evidence>
<dbReference type="Gene3D" id="1.20.1510.10">
    <property type="entry name" value="Cation efflux protein transmembrane domain"/>
    <property type="match status" value="1"/>
</dbReference>
<dbReference type="FunFam" id="3.30.70.1350:FF:000002">
    <property type="entry name" value="Ferrous-iron efflux pump FieF"/>
    <property type="match status" value="1"/>
</dbReference>
<evidence type="ECO:0000313" key="19">
    <source>
        <dbReference type="EMBL" id="TVO37957.1"/>
    </source>
</evidence>
<keyword evidence="4" id="KW-1003">Cell membrane</keyword>
<comment type="catalytic activity">
    <reaction evidence="11">
        <text>Zn(2+)(in) + H(+)(out) = Zn(2+)(out) + H(+)(in)</text>
        <dbReference type="Rhea" id="RHEA:28839"/>
        <dbReference type="ChEBI" id="CHEBI:15378"/>
        <dbReference type="ChEBI" id="CHEBI:29105"/>
    </reaction>
</comment>
<dbReference type="Gene3D" id="3.30.70.1350">
    <property type="entry name" value="Cation efflux protein, cytoplasmic domain"/>
    <property type="match status" value="1"/>
</dbReference>
<dbReference type="EMBL" id="BSPV01000005">
    <property type="protein sequence ID" value="GLT14717.1"/>
    <property type="molecule type" value="Genomic_DNA"/>
</dbReference>
<keyword evidence="8 15" id="KW-1133">Transmembrane helix</keyword>
<keyword evidence="3" id="KW-0813">Transport</keyword>
<feature type="transmembrane region" description="Helical" evidence="15">
    <location>
        <begin position="158"/>
        <end position="175"/>
    </location>
</feature>
<dbReference type="Proteomes" id="UP001157156">
    <property type="component" value="Unassembled WGS sequence"/>
</dbReference>
<dbReference type="InterPro" id="IPR058533">
    <property type="entry name" value="Cation_efflux_TM"/>
</dbReference>
<evidence type="ECO:0000256" key="5">
    <source>
        <dbReference type="ARBA" id="ARBA00022496"/>
    </source>
</evidence>
<dbReference type="GO" id="GO:0005886">
    <property type="term" value="C:plasma membrane"/>
    <property type="evidence" value="ECO:0007669"/>
    <property type="project" value="UniProtKB-SubCell"/>
</dbReference>
<evidence type="ECO:0000313" key="18">
    <source>
        <dbReference type="EMBL" id="GLT14717.1"/>
    </source>
</evidence>
<dbReference type="InterPro" id="IPR050291">
    <property type="entry name" value="CDF_Transporter"/>
</dbReference>
<dbReference type="Proteomes" id="UP000319828">
    <property type="component" value="Unassembled WGS sequence"/>
</dbReference>
<dbReference type="Pfam" id="PF01545">
    <property type="entry name" value="Cation_efflux"/>
    <property type="match status" value="1"/>
</dbReference>
<reference evidence="21" key="2">
    <citation type="journal article" date="2019" name="Int. J. Syst. Evol. Microbiol.">
        <title>The Global Catalogue of Microorganisms (GCM) 10K type strain sequencing project: providing services to taxonomists for standard genome sequencing and annotation.</title>
        <authorList>
            <consortium name="The Broad Institute Genomics Platform"/>
            <consortium name="The Broad Institute Genome Sequencing Center for Infectious Disease"/>
            <person name="Wu L."/>
            <person name="Ma J."/>
        </authorList>
    </citation>
    <scope>NUCLEOTIDE SEQUENCE [LARGE SCALE GENOMIC DNA]</scope>
    <source>
        <strain evidence="21">NBRC 111146</strain>
    </source>
</reference>
<organism evidence="19 20">
    <name type="scientific">Vibrio algivorus</name>
    <dbReference type="NCBI Taxonomy" id="1667024"/>
    <lineage>
        <taxon>Bacteria</taxon>
        <taxon>Pseudomonadati</taxon>
        <taxon>Pseudomonadota</taxon>
        <taxon>Gammaproteobacteria</taxon>
        <taxon>Vibrionales</taxon>
        <taxon>Vibrionaceae</taxon>
        <taxon>Vibrio</taxon>
    </lineage>
</organism>
<keyword evidence="5" id="KW-0408">Iron</keyword>
<dbReference type="GO" id="GO:0015341">
    <property type="term" value="F:zinc efflux antiporter activity"/>
    <property type="evidence" value="ECO:0007669"/>
    <property type="project" value="TreeGrafter"/>
</dbReference>
<reference evidence="18" key="1">
    <citation type="journal article" date="2014" name="Int. J. Syst. Evol. Microbiol.">
        <title>Complete genome of a new Firmicutes species belonging to the dominant human colonic microbiota ('Ruminococcus bicirculans') reveals two chromosomes and a selective capacity to utilize plant glucans.</title>
        <authorList>
            <consortium name="NISC Comparative Sequencing Program"/>
            <person name="Wegmann U."/>
            <person name="Louis P."/>
            <person name="Goesmann A."/>
            <person name="Henrissat B."/>
            <person name="Duncan S.H."/>
            <person name="Flint H.J."/>
        </authorList>
    </citation>
    <scope>NUCLEOTIDE SEQUENCE</scope>
    <source>
        <strain evidence="18">NBRC 111146</strain>
    </source>
</reference>
<feature type="transmembrane region" description="Helical" evidence="15">
    <location>
        <begin position="12"/>
        <end position="33"/>
    </location>
</feature>
<dbReference type="InterPro" id="IPR027469">
    <property type="entry name" value="Cation_efflux_TMD_sf"/>
</dbReference>
<reference evidence="18" key="4">
    <citation type="submission" date="2023-01" db="EMBL/GenBank/DDBJ databases">
        <title>Draft genome sequence of Vibrio algivorus strain NBRC 111146.</title>
        <authorList>
            <person name="Sun Q."/>
            <person name="Mori K."/>
        </authorList>
    </citation>
    <scope>NUCLEOTIDE SEQUENCE</scope>
    <source>
        <strain evidence="18">NBRC 111146</strain>
    </source>
</reference>
<dbReference type="InterPro" id="IPR002524">
    <property type="entry name" value="Cation_efflux"/>
</dbReference>
<evidence type="ECO:0000256" key="11">
    <source>
        <dbReference type="ARBA" id="ARBA00047695"/>
    </source>
</evidence>
<keyword evidence="6 15" id="KW-0812">Transmembrane</keyword>
<evidence type="ECO:0000256" key="8">
    <source>
        <dbReference type="ARBA" id="ARBA00022989"/>
    </source>
</evidence>
<feature type="domain" description="Cation efflux protein transmembrane" evidence="16">
    <location>
        <begin position="14"/>
        <end position="206"/>
    </location>
</feature>
<comment type="caution">
    <text evidence="19">The sequence shown here is derived from an EMBL/GenBank/DDBJ whole genome shotgun (WGS) entry which is preliminary data.</text>
</comment>
<evidence type="ECO:0000256" key="13">
    <source>
        <dbReference type="ARBA" id="ARBA00062926"/>
    </source>
</evidence>
<dbReference type="NCBIfam" id="TIGR01297">
    <property type="entry name" value="CDF"/>
    <property type="match status" value="1"/>
</dbReference>
<name>A0A557PBD2_9VIBR</name>
<evidence type="ECO:0000256" key="12">
    <source>
        <dbReference type="ARBA" id="ARBA00050984"/>
    </source>
</evidence>
<evidence type="ECO:0000256" key="7">
    <source>
        <dbReference type="ARBA" id="ARBA00022906"/>
    </source>
</evidence>
<accession>A0A557PBD2</accession>
<keyword evidence="5" id="KW-0410">Iron transport</keyword>
<evidence type="ECO:0000256" key="3">
    <source>
        <dbReference type="ARBA" id="ARBA00022448"/>
    </source>
</evidence>
<dbReference type="EMBL" id="VMKJ01000007">
    <property type="protein sequence ID" value="TVO37957.1"/>
    <property type="molecule type" value="Genomic_DNA"/>
</dbReference>
<dbReference type="GO" id="GO:0015093">
    <property type="term" value="F:ferrous iron transmembrane transporter activity"/>
    <property type="evidence" value="ECO:0007669"/>
    <property type="project" value="TreeGrafter"/>
</dbReference>
<keyword evidence="9 15" id="KW-0472">Membrane</keyword>
<evidence type="ECO:0000256" key="15">
    <source>
        <dbReference type="SAM" id="Phobius"/>
    </source>
</evidence>
<feature type="transmembrane region" description="Helical" evidence="15">
    <location>
        <begin position="81"/>
        <end position="99"/>
    </location>
</feature>
<comment type="catalytic activity">
    <reaction evidence="10">
        <text>Fe(2+)(in) + H(+)(out) = Fe(2+)(out) + H(+)(in)</text>
        <dbReference type="Rhea" id="RHEA:29439"/>
        <dbReference type="ChEBI" id="CHEBI:15378"/>
        <dbReference type="ChEBI" id="CHEBI:29033"/>
    </reaction>
</comment>
<evidence type="ECO:0000256" key="4">
    <source>
        <dbReference type="ARBA" id="ARBA00022475"/>
    </source>
</evidence>
<keyword evidence="21" id="KW-1185">Reference proteome</keyword>
<comment type="similarity">
    <text evidence="2">Belongs to the cation diffusion facilitator (CDF) transporter (TC 2.A.4) family. FieF subfamily.</text>
</comment>
<evidence type="ECO:0000256" key="14">
    <source>
        <dbReference type="ARBA" id="ARBA00072262"/>
    </source>
</evidence>
<evidence type="ECO:0000256" key="1">
    <source>
        <dbReference type="ARBA" id="ARBA00004651"/>
    </source>
</evidence>
<dbReference type="SUPFAM" id="SSF160240">
    <property type="entry name" value="Cation efflux protein cytoplasmic domain-like"/>
    <property type="match status" value="1"/>
</dbReference>
<evidence type="ECO:0000256" key="10">
    <source>
        <dbReference type="ARBA" id="ARBA00035584"/>
    </source>
</evidence>
<gene>
    <name evidence="19" type="primary">fieF</name>
    <name evidence="19" type="ORF">FOF44_05615</name>
    <name evidence="18" type="ORF">GCM10007931_16920</name>
</gene>
<feature type="transmembrane region" description="Helical" evidence="15">
    <location>
        <begin position="181"/>
        <end position="198"/>
    </location>
</feature>
<evidence type="ECO:0000256" key="9">
    <source>
        <dbReference type="ARBA" id="ARBA00023136"/>
    </source>
</evidence>
<protein>
    <recommendedName>
        <fullName evidence="14">Cation-efflux pump FieF</fullName>
    </recommendedName>
</protein>
<evidence type="ECO:0000259" key="16">
    <source>
        <dbReference type="Pfam" id="PF01545"/>
    </source>
</evidence>
<evidence type="ECO:0000256" key="2">
    <source>
        <dbReference type="ARBA" id="ARBA00010212"/>
    </source>
</evidence>
<dbReference type="RefSeq" id="WP_089124993.1">
    <property type="nucleotide sequence ID" value="NZ_BSPV01000005.1"/>
</dbReference>
<proteinExistence type="inferred from homology"/>
<evidence type="ECO:0000259" key="17">
    <source>
        <dbReference type="Pfam" id="PF16916"/>
    </source>
</evidence>
<feature type="transmembrane region" description="Helical" evidence="15">
    <location>
        <begin position="119"/>
        <end position="138"/>
    </location>
</feature>
<dbReference type="FunFam" id="1.20.1510.10:FF:000001">
    <property type="entry name" value="Ferrous-iron efflux pump FieF"/>
    <property type="match status" value="1"/>
</dbReference>
<dbReference type="Pfam" id="PF16916">
    <property type="entry name" value="ZT_dimer"/>
    <property type="match status" value="1"/>
</dbReference>
<keyword evidence="7" id="KW-0406">Ion transport</keyword>
<reference evidence="19 20" key="3">
    <citation type="submission" date="2019-07" db="EMBL/GenBank/DDBJ databases">
        <title>The draft genome sequence of Vibrio algivorus M1486.</title>
        <authorList>
            <person name="Meng X."/>
        </authorList>
    </citation>
    <scope>NUCLEOTIDE SEQUENCE [LARGE SCALE GENOMIC DNA]</scope>
    <source>
        <strain evidence="19 20">M1486</strain>
    </source>
</reference>
<dbReference type="GO" id="GO:0015086">
    <property type="term" value="F:cadmium ion transmembrane transporter activity"/>
    <property type="evidence" value="ECO:0007669"/>
    <property type="project" value="TreeGrafter"/>
</dbReference>
<comment type="catalytic activity">
    <reaction evidence="12">
        <text>Cd(2+)(in) + H(+)(out) = Cd(2+)(out) + H(+)(in)</text>
        <dbReference type="Rhea" id="RHEA:28739"/>
        <dbReference type="ChEBI" id="CHEBI:15378"/>
        <dbReference type="ChEBI" id="CHEBI:48775"/>
    </reaction>
</comment>
<dbReference type="GO" id="GO:0006882">
    <property type="term" value="P:intracellular zinc ion homeostasis"/>
    <property type="evidence" value="ECO:0007669"/>
    <property type="project" value="TreeGrafter"/>
</dbReference>
<evidence type="ECO:0000313" key="21">
    <source>
        <dbReference type="Proteomes" id="UP001157156"/>
    </source>
</evidence>
<dbReference type="AlphaFoldDB" id="A0A557PBD2"/>
<keyword evidence="7" id="KW-0862">Zinc</keyword>
<evidence type="ECO:0000256" key="6">
    <source>
        <dbReference type="ARBA" id="ARBA00022692"/>
    </source>
</evidence>
<feature type="domain" description="Cation efflux protein cytoplasmic" evidence="17">
    <location>
        <begin position="210"/>
        <end position="286"/>
    </location>
</feature>
<dbReference type="PANTHER" id="PTHR43840">
    <property type="entry name" value="MITOCHONDRIAL METAL TRANSPORTER 1-RELATED"/>
    <property type="match status" value="1"/>
</dbReference>
<comment type="subcellular location">
    <subcellularLocation>
        <location evidence="1">Cell membrane</location>
        <topology evidence="1">Multi-pass membrane protein</topology>
    </subcellularLocation>
</comment>
<comment type="subunit">
    <text evidence="13">Homodimer. The subunits are held together in a parallel orientation through zinc binding at the interface of the cytoplasmic domains.</text>
</comment>
<dbReference type="InterPro" id="IPR027470">
    <property type="entry name" value="Cation_efflux_CTD"/>
</dbReference>